<dbReference type="EMBL" id="AP024443">
    <property type="protein sequence ID" value="BCS18401.1"/>
    <property type="molecule type" value="Genomic_DNA"/>
</dbReference>
<dbReference type="Pfam" id="PF00789">
    <property type="entry name" value="UBX"/>
    <property type="match status" value="1"/>
</dbReference>
<name>A0A7R8AGW8_9EURO</name>
<dbReference type="Pfam" id="PF14555">
    <property type="entry name" value="UBA_4"/>
    <property type="match status" value="1"/>
</dbReference>
<dbReference type="SMART" id="SM00166">
    <property type="entry name" value="UBX"/>
    <property type="match status" value="1"/>
</dbReference>
<keyword evidence="5" id="KW-1185">Reference proteome</keyword>
<dbReference type="Proteomes" id="UP000654913">
    <property type="component" value="Chromosome 1"/>
</dbReference>
<gene>
    <name evidence="4" type="ORF">APUU_11229A</name>
</gene>
<protein>
    <recommendedName>
        <fullName evidence="3">UBX domain-containing protein</fullName>
    </recommendedName>
</protein>
<organism evidence="4 5">
    <name type="scientific">Aspergillus puulaauensis</name>
    <dbReference type="NCBI Taxonomy" id="1220207"/>
    <lineage>
        <taxon>Eukaryota</taxon>
        <taxon>Fungi</taxon>
        <taxon>Dikarya</taxon>
        <taxon>Ascomycota</taxon>
        <taxon>Pezizomycotina</taxon>
        <taxon>Eurotiomycetes</taxon>
        <taxon>Eurotiomycetidae</taxon>
        <taxon>Eurotiales</taxon>
        <taxon>Aspergillaceae</taxon>
        <taxon>Aspergillus</taxon>
    </lineage>
</organism>
<feature type="region of interest" description="Disordered" evidence="2">
    <location>
        <begin position="58"/>
        <end position="80"/>
    </location>
</feature>
<dbReference type="InterPro" id="IPR050730">
    <property type="entry name" value="UBX_domain-protein"/>
</dbReference>
<evidence type="ECO:0000313" key="5">
    <source>
        <dbReference type="Proteomes" id="UP000654913"/>
    </source>
</evidence>
<sequence length="513" mass="57727">MSSSGPDISELSESQRSALETYTTVTGQEPVEAIALLGRSQWNVQIAIAKFFDGEGPDPVEEARTSLENASPARPTRQTQNLLHEDLTARFTPASPTAEPAPRIVTQPGDQPVYRPPFILALVFAPFNLLYRLFVGSFRLFGSLFPFLPRLLNTTASPALQGTRRNTNGRRPLAPKDTAARFIREFEEEYGANSVEFLENGYNMALERAHRELKFLLVVLLAPEHDHTDDWARDTLLSKEVTDFINDPQNNIIVWGGNVQDAEAYQAANSLRCTKFPFAAAIAHTPGVSSTAMSVVARISGATSPAEFVEKLRTAISQNKEPLERIRSTRAEQQASRSLREEQDSAYERSLAIDRERARQRREAEAERQREEQLAAERQAAEEKRLANVEQWKRWRAQSIRDEPDTDVKDVVRISIRLLSGDRVIRRFAPDADMEELYAFVECHDIIQEAKISEKTTSEKPDGYDHVYGFRLVSPMPRVVYEADAGSVRDKIGRGGTLLVEPIEIDDESDQED</sequence>
<dbReference type="InterPro" id="IPR001012">
    <property type="entry name" value="UBX_dom"/>
</dbReference>
<dbReference type="GO" id="GO:0043130">
    <property type="term" value="F:ubiquitin binding"/>
    <property type="evidence" value="ECO:0007669"/>
    <property type="project" value="TreeGrafter"/>
</dbReference>
<dbReference type="Gene3D" id="3.10.20.90">
    <property type="entry name" value="Phosphatidylinositol 3-kinase Catalytic Subunit, Chain A, domain 1"/>
    <property type="match status" value="1"/>
</dbReference>
<dbReference type="CDD" id="cd01767">
    <property type="entry name" value="UBX"/>
    <property type="match status" value="1"/>
</dbReference>
<accession>A0A7R8AGW8</accession>
<dbReference type="InterPro" id="IPR009060">
    <property type="entry name" value="UBA-like_sf"/>
</dbReference>
<dbReference type="GO" id="GO:0005783">
    <property type="term" value="C:endoplasmic reticulum"/>
    <property type="evidence" value="ECO:0007669"/>
    <property type="project" value="TreeGrafter"/>
</dbReference>
<dbReference type="KEGG" id="apuu:APUU_11229A"/>
<dbReference type="SUPFAM" id="SSF54236">
    <property type="entry name" value="Ubiquitin-like"/>
    <property type="match status" value="1"/>
</dbReference>
<reference evidence="4" key="2">
    <citation type="submission" date="2021-02" db="EMBL/GenBank/DDBJ databases">
        <title>Aspergillus puulaauensis MK2 genome sequence.</title>
        <authorList>
            <person name="Futagami T."/>
            <person name="Mori K."/>
            <person name="Kadooka C."/>
            <person name="Tanaka T."/>
        </authorList>
    </citation>
    <scope>NUCLEOTIDE SEQUENCE</scope>
    <source>
        <strain evidence="4">MK2</strain>
    </source>
</reference>
<feature type="domain" description="UBX" evidence="3">
    <location>
        <begin position="407"/>
        <end position="478"/>
    </location>
</feature>
<dbReference type="InterPro" id="IPR036249">
    <property type="entry name" value="Thioredoxin-like_sf"/>
</dbReference>
<dbReference type="SMART" id="SM00594">
    <property type="entry name" value="UAS"/>
    <property type="match status" value="1"/>
</dbReference>
<dbReference type="InterPro" id="IPR006577">
    <property type="entry name" value="UAS"/>
</dbReference>
<dbReference type="SUPFAM" id="SSF52833">
    <property type="entry name" value="Thioredoxin-like"/>
    <property type="match status" value="1"/>
</dbReference>
<dbReference type="CDD" id="cd14273">
    <property type="entry name" value="UBA_TAP-C_like"/>
    <property type="match status" value="1"/>
</dbReference>
<dbReference type="PANTHER" id="PTHR23322">
    <property type="entry name" value="FAS-ASSOCIATED PROTEIN"/>
    <property type="match status" value="1"/>
</dbReference>
<dbReference type="GeneID" id="64968406"/>
<evidence type="ECO:0000256" key="1">
    <source>
        <dbReference type="ARBA" id="ARBA00023054"/>
    </source>
</evidence>
<feature type="compositionally biased region" description="Basic and acidic residues" evidence="2">
    <location>
        <begin position="338"/>
        <end position="376"/>
    </location>
</feature>
<evidence type="ECO:0000313" key="4">
    <source>
        <dbReference type="EMBL" id="BCS18401.1"/>
    </source>
</evidence>
<reference evidence="4" key="1">
    <citation type="submission" date="2021-01" db="EMBL/GenBank/DDBJ databases">
        <authorList>
            <consortium name="Aspergillus puulaauensis MK2 genome sequencing consortium"/>
            <person name="Kazuki M."/>
            <person name="Futagami T."/>
        </authorList>
    </citation>
    <scope>NUCLEOTIDE SEQUENCE</scope>
    <source>
        <strain evidence="4">MK2</strain>
    </source>
</reference>
<dbReference type="PANTHER" id="PTHR23322:SF1">
    <property type="entry name" value="FAS-ASSOCIATED FACTOR 2"/>
    <property type="match status" value="1"/>
</dbReference>
<proteinExistence type="predicted"/>
<dbReference type="AlphaFoldDB" id="A0A7R8AGW8"/>
<dbReference type="InterPro" id="IPR029071">
    <property type="entry name" value="Ubiquitin-like_domsf"/>
</dbReference>
<dbReference type="GO" id="GO:0036503">
    <property type="term" value="P:ERAD pathway"/>
    <property type="evidence" value="ECO:0007669"/>
    <property type="project" value="TreeGrafter"/>
</dbReference>
<evidence type="ECO:0000256" key="2">
    <source>
        <dbReference type="SAM" id="MobiDB-lite"/>
    </source>
</evidence>
<dbReference type="SUPFAM" id="SSF46934">
    <property type="entry name" value="UBA-like"/>
    <property type="match status" value="1"/>
</dbReference>
<dbReference type="PROSITE" id="PS50033">
    <property type="entry name" value="UBX"/>
    <property type="match status" value="1"/>
</dbReference>
<feature type="region of interest" description="Disordered" evidence="2">
    <location>
        <begin position="323"/>
        <end position="376"/>
    </location>
</feature>
<evidence type="ECO:0000259" key="3">
    <source>
        <dbReference type="PROSITE" id="PS50033"/>
    </source>
</evidence>
<dbReference type="RefSeq" id="XP_041550595.1">
    <property type="nucleotide sequence ID" value="XM_041695979.1"/>
</dbReference>
<dbReference type="Gene3D" id="3.40.30.10">
    <property type="entry name" value="Glutaredoxin"/>
    <property type="match status" value="1"/>
</dbReference>
<dbReference type="OrthoDB" id="1026733at2759"/>
<keyword evidence="1" id="KW-0175">Coiled coil</keyword>